<protein>
    <submittedName>
        <fullName evidence="1">Uncharacterized protein</fullName>
    </submittedName>
</protein>
<name>A0A6C0I6P7_9ZZZZ</name>
<sequence length="810" mass="95276">MSNITNIEEYYIFVKSTLLDSYLPFLNKYNTENITLNNYNVKMKELFTDLEKFYNSDKTLFDGSFFNNSNIDITNFMYTQEPSHKYDNNMSIIEYFLLIKNMNILYDNSFDFKYSLTCPSDVKYIKTNVDINNTVTNKIYNLEKNDPDKKPQLLLQTNIYCKYYKFTHNNIVIIEPVFIGSYQIIDNITFVYNICSNVDKLKKIYNINIHRTSQLFNSFMLILENLKINPFALFVETRNPSFTKAYHVYYKNGFKPMINIIDTYNTNILELAFGCNISDPQYLNCMKNTFPLILMMKTGYPSGNITSFTHNNILYYNTIFTGNDMLTQQPKYTERLVQRSLANKMYISKISYIYDISLAMAYRCSCIIDKYYEKNFTMCIDIMNKLPLYFSNNSYENANIFKLDWQFENGYIDMCNNWITKYKPGSYNYMRAQSVLNNKNLFMFLPLFREFMKLADFNGNISFIPGLITTRESIGLVYNDDVDINGNTNRQISLIIKSDDTVNNGIKIELTSPVHVNKSFDDIVNIALQDLTKQRTQFNKLYDRFKIYNFNDTENNILFIQCTYDYISNKPGTDLISHSVSMMYIKSEQRLYLFEPQLIRSINVETSRQCIQLLCKFVKDIIRNIVHIPGIQNPVKDEVYDLSRLKDDNTDESLYIKIQNSWADDQGGSGLCVILCLLPYIVCNILQTTKKEGVSKHIKVLLWILTFYSIKKRNESNIMTIDNPFKSNINIAFPYIFCLVYNYIKSLNRRKKAMNILLKNEDVGMEDHLQIIQTNLMNNITELNDHLRSLFYDKDELTYSLMNNSLFKDT</sequence>
<dbReference type="EMBL" id="MN740108">
    <property type="protein sequence ID" value="QHT88026.1"/>
    <property type="molecule type" value="Genomic_DNA"/>
</dbReference>
<evidence type="ECO:0000313" key="1">
    <source>
        <dbReference type="EMBL" id="QHT88026.1"/>
    </source>
</evidence>
<organism evidence="1">
    <name type="scientific">viral metagenome</name>
    <dbReference type="NCBI Taxonomy" id="1070528"/>
    <lineage>
        <taxon>unclassified sequences</taxon>
        <taxon>metagenomes</taxon>
        <taxon>organismal metagenomes</taxon>
    </lineage>
</organism>
<proteinExistence type="predicted"/>
<dbReference type="AlphaFoldDB" id="A0A6C0I6P7"/>
<reference evidence="1" key="1">
    <citation type="journal article" date="2020" name="Nature">
        <title>Giant virus diversity and host interactions through global metagenomics.</title>
        <authorList>
            <person name="Schulz F."/>
            <person name="Roux S."/>
            <person name="Paez-Espino D."/>
            <person name="Jungbluth S."/>
            <person name="Walsh D.A."/>
            <person name="Denef V.J."/>
            <person name="McMahon K.D."/>
            <person name="Konstantinidis K.T."/>
            <person name="Eloe-Fadrosh E.A."/>
            <person name="Kyrpides N.C."/>
            <person name="Woyke T."/>
        </authorList>
    </citation>
    <scope>NUCLEOTIDE SEQUENCE</scope>
    <source>
        <strain evidence="1">GVMAG-M-3300023184-24</strain>
    </source>
</reference>
<accession>A0A6C0I6P7</accession>